<reference evidence="9" key="1">
    <citation type="submission" date="2023-04" db="EMBL/GenBank/DDBJ databases">
        <title>Chromosome-level genome of Chaenocephalus aceratus.</title>
        <authorList>
            <person name="Park H."/>
        </authorList>
    </citation>
    <scope>NUCLEOTIDE SEQUENCE</scope>
    <source>
        <strain evidence="9">DE</strain>
        <tissue evidence="9">Muscle</tissue>
    </source>
</reference>
<dbReference type="PANTHER" id="PTHR15871">
    <property type="entry name" value="PH DOMAIN-CONTAINING PROTEIN"/>
    <property type="match status" value="1"/>
</dbReference>
<keyword evidence="10" id="KW-1185">Reference proteome</keyword>
<dbReference type="PANTHER" id="PTHR15871:SF1">
    <property type="entry name" value="PLECKSTRIN HOMOLOGY DOMAIN-CONTAINING FAMILY O MEMBER 1"/>
    <property type="match status" value="1"/>
</dbReference>
<evidence type="ECO:0000256" key="7">
    <source>
        <dbReference type="SAM" id="MobiDB-lite"/>
    </source>
</evidence>
<dbReference type="EMBL" id="JASDAP010000010">
    <property type="protein sequence ID" value="KAK1895111.1"/>
    <property type="molecule type" value="Genomic_DNA"/>
</dbReference>
<sequence>MKKNGSGKRVSVTGGKREGDTGGHTVKPRVFGPAPPEKFGWIRRFCGRGIFREIWKNRFVVLRADQLFICEKEVPNLMFLAVSPEEKESWIQVLNAAITRAKNRILDETRRLPTRGHLLAVASSSDGALTLDLIQEDDPSRTPPPPLFLRRGFWEIS</sequence>
<evidence type="ECO:0000259" key="8">
    <source>
        <dbReference type="PROSITE" id="PS50003"/>
    </source>
</evidence>
<dbReference type="GO" id="GO:1901739">
    <property type="term" value="P:regulation of myoblast fusion"/>
    <property type="evidence" value="ECO:0007669"/>
    <property type="project" value="TreeGrafter"/>
</dbReference>
<dbReference type="GO" id="GO:0036195">
    <property type="term" value="C:muscle cell projection membrane"/>
    <property type="evidence" value="ECO:0007669"/>
    <property type="project" value="TreeGrafter"/>
</dbReference>
<keyword evidence="4" id="KW-0963">Cytoplasm</keyword>
<name>A0AAD9C6D7_DISEL</name>
<dbReference type="AlphaFoldDB" id="A0AAD9C6D7"/>
<organism evidence="9 10">
    <name type="scientific">Dissostichus eleginoides</name>
    <name type="common">Patagonian toothfish</name>
    <name type="synonym">Dissostichus amissus</name>
    <dbReference type="NCBI Taxonomy" id="100907"/>
    <lineage>
        <taxon>Eukaryota</taxon>
        <taxon>Metazoa</taxon>
        <taxon>Chordata</taxon>
        <taxon>Craniata</taxon>
        <taxon>Vertebrata</taxon>
        <taxon>Euteleostomi</taxon>
        <taxon>Actinopterygii</taxon>
        <taxon>Neopterygii</taxon>
        <taxon>Teleostei</taxon>
        <taxon>Neoteleostei</taxon>
        <taxon>Acanthomorphata</taxon>
        <taxon>Eupercaria</taxon>
        <taxon>Perciformes</taxon>
        <taxon>Notothenioidei</taxon>
        <taxon>Nototheniidae</taxon>
        <taxon>Dissostichus</taxon>
    </lineage>
</organism>
<dbReference type="GO" id="GO:0032587">
    <property type="term" value="C:ruffle membrane"/>
    <property type="evidence" value="ECO:0007669"/>
    <property type="project" value="TreeGrafter"/>
</dbReference>
<gene>
    <name evidence="9" type="ORF">KUDE01_020565</name>
</gene>
<dbReference type="SUPFAM" id="SSF50729">
    <property type="entry name" value="PH domain-like"/>
    <property type="match status" value="1"/>
</dbReference>
<dbReference type="GO" id="GO:0005634">
    <property type="term" value="C:nucleus"/>
    <property type="evidence" value="ECO:0007669"/>
    <property type="project" value="UniProtKB-SubCell"/>
</dbReference>
<comment type="caution">
    <text evidence="9">The sequence shown here is derived from an EMBL/GenBank/DDBJ whole genome shotgun (WGS) entry which is preliminary data.</text>
</comment>
<feature type="region of interest" description="Disordered" evidence="7">
    <location>
        <begin position="1"/>
        <end position="30"/>
    </location>
</feature>
<dbReference type="Proteomes" id="UP001228049">
    <property type="component" value="Unassembled WGS sequence"/>
</dbReference>
<dbReference type="InterPro" id="IPR043448">
    <property type="entry name" value="PKHO1/2"/>
</dbReference>
<keyword evidence="5" id="KW-0472">Membrane</keyword>
<dbReference type="InterPro" id="IPR001849">
    <property type="entry name" value="PH_domain"/>
</dbReference>
<comment type="subcellular location">
    <subcellularLocation>
        <location evidence="3">Cytoplasm</location>
    </subcellularLocation>
    <subcellularLocation>
        <location evidence="2">Membrane</location>
    </subcellularLocation>
    <subcellularLocation>
        <location evidence="1">Nucleus</location>
    </subcellularLocation>
</comment>
<evidence type="ECO:0000256" key="6">
    <source>
        <dbReference type="ARBA" id="ARBA00023242"/>
    </source>
</evidence>
<evidence type="ECO:0000256" key="5">
    <source>
        <dbReference type="ARBA" id="ARBA00023136"/>
    </source>
</evidence>
<evidence type="ECO:0000313" key="10">
    <source>
        <dbReference type="Proteomes" id="UP001228049"/>
    </source>
</evidence>
<evidence type="ECO:0000256" key="4">
    <source>
        <dbReference type="ARBA" id="ARBA00022490"/>
    </source>
</evidence>
<protein>
    <submittedName>
        <fullName evidence="9">Pleckstrin like domain containing family O member 1</fullName>
    </submittedName>
</protein>
<keyword evidence="6" id="KW-0539">Nucleus</keyword>
<dbReference type="PROSITE" id="PS50003">
    <property type="entry name" value="PH_DOMAIN"/>
    <property type="match status" value="1"/>
</dbReference>
<dbReference type="GO" id="GO:0005737">
    <property type="term" value="C:cytoplasm"/>
    <property type="evidence" value="ECO:0007669"/>
    <property type="project" value="UniProtKB-SubCell"/>
</dbReference>
<evidence type="ECO:0000313" key="9">
    <source>
        <dbReference type="EMBL" id="KAK1895111.1"/>
    </source>
</evidence>
<accession>A0AAD9C6D7</accession>
<proteinExistence type="predicted"/>
<evidence type="ECO:0000256" key="1">
    <source>
        <dbReference type="ARBA" id="ARBA00004123"/>
    </source>
</evidence>
<evidence type="ECO:0000256" key="2">
    <source>
        <dbReference type="ARBA" id="ARBA00004370"/>
    </source>
</evidence>
<feature type="domain" description="PH" evidence="8">
    <location>
        <begin position="1"/>
        <end position="99"/>
    </location>
</feature>
<evidence type="ECO:0000256" key="3">
    <source>
        <dbReference type="ARBA" id="ARBA00004496"/>
    </source>
</evidence>